<dbReference type="InterPro" id="IPR011042">
    <property type="entry name" value="6-blade_b-propeller_TolB-like"/>
</dbReference>
<dbReference type="EMBL" id="CP111028">
    <property type="protein sequence ID" value="WAR30895.1"/>
    <property type="molecule type" value="Genomic_DNA"/>
</dbReference>
<name>A0ABY7G8Z8_MYAAR</name>
<proteinExistence type="predicted"/>
<gene>
    <name evidence="1" type="ORF">MAR_033437</name>
</gene>
<evidence type="ECO:0000313" key="1">
    <source>
        <dbReference type="EMBL" id="WAR30895.1"/>
    </source>
</evidence>
<keyword evidence="2" id="KW-1185">Reference proteome</keyword>
<accession>A0ABY7G8Z8</accession>
<dbReference type="Proteomes" id="UP001164746">
    <property type="component" value="Chromosome 17"/>
</dbReference>
<dbReference type="SUPFAM" id="SSF63829">
    <property type="entry name" value="Calcium-dependent phosphotriesterase"/>
    <property type="match status" value="1"/>
</dbReference>
<evidence type="ECO:0000313" key="2">
    <source>
        <dbReference type="Proteomes" id="UP001164746"/>
    </source>
</evidence>
<protein>
    <submittedName>
        <fullName evidence="1">Uncharacterized protein</fullName>
    </submittedName>
</protein>
<reference evidence="1" key="1">
    <citation type="submission" date="2022-11" db="EMBL/GenBank/DDBJ databases">
        <title>Centuries of genome instability and evolution in soft-shell clam transmissible cancer (bioRxiv).</title>
        <authorList>
            <person name="Hart S.F.M."/>
            <person name="Yonemitsu M.A."/>
            <person name="Giersch R.M."/>
            <person name="Beal B.F."/>
            <person name="Arriagada G."/>
            <person name="Davis B.W."/>
            <person name="Ostrander E.A."/>
            <person name="Goff S.P."/>
            <person name="Metzger M.J."/>
        </authorList>
    </citation>
    <scope>NUCLEOTIDE SEQUENCE</scope>
    <source>
        <strain evidence="1">MELC-2E11</strain>
        <tissue evidence="1">Siphon/mantle</tissue>
    </source>
</reference>
<dbReference type="Gene3D" id="2.120.10.30">
    <property type="entry name" value="TolB, C-terminal domain"/>
    <property type="match status" value="1"/>
</dbReference>
<organism evidence="1 2">
    <name type="scientific">Mya arenaria</name>
    <name type="common">Soft-shell clam</name>
    <dbReference type="NCBI Taxonomy" id="6604"/>
    <lineage>
        <taxon>Eukaryota</taxon>
        <taxon>Metazoa</taxon>
        <taxon>Spiralia</taxon>
        <taxon>Lophotrochozoa</taxon>
        <taxon>Mollusca</taxon>
        <taxon>Bivalvia</taxon>
        <taxon>Autobranchia</taxon>
        <taxon>Heteroconchia</taxon>
        <taxon>Euheterodonta</taxon>
        <taxon>Imparidentia</taxon>
        <taxon>Neoheterodontei</taxon>
        <taxon>Myida</taxon>
        <taxon>Myoidea</taxon>
        <taxon>Myidae</taxon>
        <taxon>Mya</taxon>
    </lineage>
</organism>
<sequence length="444" mass="50893">MEVGKEKLTDEYLYCRIILLVNECGTLTLKELLIKVVQDLTSGEDEDLDKFLFSWRHVDEKFQSIQNLNVTYENKRKRSELDQGLSEEDGDAVVNLEQLAATNVIQEHTRSQILRLTLNNCPEDKYRELVSKFQEALQEEKDCASHSAKQADEHFLNAPKRLSATAEVQPLSEKSSRKAQHIRDIQIKEREERFPCVTGILVIHDKMFLVDSADKRDGNQTIKVVDLKTDTIAYALKLDDIPWDLTSVGEEKIAVTFPMKGDVGFYLHSSENPLLFESNIDVGEGCRGIVYANKTLLVSFAATSSERRGRVEVLSLFGEHLKIFENTENDHMYYISQEDEQEYFFVSDFENNHIITMNDNGKILCEYYDVEMPYGIVSDSSGSLFACSSCCKTAVELNLSTGQAHELIKKQYLRQPRCVAFCKETKLMYIGMWKNNFVKVFRLS</sequence>